<evidence type="ECO:0000313" key="3">
    <source>
        <dbReference type="Proteomes" id="UP000523007"/>
    </source>
</evidence>
<dbReference type="EMBL" id="JACHJT010000001">
    <property type="protein sequence ID" value="MBB4933497.1"/>
    <property type="molecule type" value="Genomic_DNA"/>
</dbReference>
<comment type="caution">
    <text evidence="2">The sequence shown here is derived from an EMBL/GenBank/DDBJ whole genome shotgun (WGS) entry which is preliminary data.</text>
</comment>
<evidence type="ECO:0000313" key="2">
    <source>
        <dbReference type="EMBL" id="MBB4933497.1"/>
    </source>
</evidence>
<dbReference type="RefSeq" id="WP_184581096.1">
    <property type="nucleotide sequence ID" value="NZ_JACHJT010000001.1"/>
</dbReference>
<accession>A0A7W7RK66</accession>
<sequence length="766" mass="82809">MNGNEDDTEVRVGTGYITHQLAKALETAASHEDAAARKRAEERGRKWHDVLAGMLDGTLAIGTRTPVTDLPEWVTPEVAHGGFATGRASAGGPLLPHETELARRTGVPAERGALFAYHLSEPGLAELNTLLDSGHYRVEAPEEAALLTVAWLLRAGARSRALTLLETLAPFSDRLRFAPRPADAPETDSAVVYRETVGEVRSTVAARPENTRVEAMRETLTVWNPFADEILSHWLETAENGRVAARTPEGWQERGASLLERYETLAEQHTRCTKHRRPKENIAILRAALAEAVAGRTLPPRQRGLLQHAVDSMVRRRGQPGSRAHSALRARQSADGARPSHRELARLVAGRLSGLPQQEGTPDTSPFVCPVTADEEPGTGVPAGTEIPEAIQRVVGRALSGPIDVLVERGTIPSAEVLAALVPRIAATTTTAAYPDEALSTLMAATYRAFRNRRSLLLLNLEHQVRIGELPWVRAVADYREDNDEAREHARATLVRIGEIALSGFPATALPNPLISELTALARAARIDVPLLEELAADIFMGTFSAKFLKAAKLAAHVLDGTLYARYYGIDYPAILAMSAEAPGSRDLPRSNARTAESFADLCRARAGHPRGNVAANGMVIEQAQILTTHNLAALVHPIGVSPNAGWPRLARHCFGAVCRIAERVPDLRDPLNAIKDAAYAWRHMLFYLSLCDPGAQESFLAWTDEEVRDQPARVAALLAPALAGLRHVAAGGHVGSDGTDGPGRRLLGWSTTGHWMRDLSMSLGA</sequence>
<protein>
    <submittedName>
        <fullName evidence="2">Uncharacterized protein</fullName>
    </submittedName>
</protein>
<dbReference type="Proteomes" id="UP000523007">
    <property type="component" value="Unassembled WGS sequence"/>
</dbReference>
<reference evidence="2 3" key="1">
    <citation type="submission" date="2020-08" db="EMBL/GenBank/DDBJ databases">
        <title>Sequencing the genomes of 1000 actinobacteria strains.</title>
        <authorList>
            <person name="Klenk H.-P."/>
        </authorList>
    </citation>
    <scope>NUCLEOTIDE SEQUENCE [LARGE SCALE GENOMIC DNA]</scope>
    <source>
        <strain evidence="2 3">DSM 102030</strain>
    </source>
</reference>
<feature type="region of interest" description="Disordered" evidence="1">
    <location>
        <begin position="315"/>
        <end position="341"/>
    </location>
</feature>
<gene>
    <name evidence="2" type="ORF">F4561_004317</name>
</gene>
<evidence type="ECO:0000256" key="1">
    <source>
        <dbReference type="SAM" id="MobiDB-lite"/>
    </source>
</evidence>
<dbReference type="AlphaFoldDB" id="A0A7W7RK66"/>
<name>A0A7W7RK66_9ACTN</name>
<keyword evidence="3" id="KW-1185">Reference proteome</keyword>
<organism evidence="2 3">
    <name type="scientific">Lipingzhangella halophila</name>
    <dbReference type="NCBI Taxonomy" id="1783352"/>
    <lineage>
        <taxon>Bacteria</taxon>
        <taxon>Bacillati</taxon>
        <taxon>Actinomycetota</taxon>
        <taxon>Actinomycetes</taxon>
        <taxon>Streptosporangiales</taxon>
        <taxon>Nocardiopsidaceae</taxon>
        <taxon>Lipingzhangella</taxon>
    </lineage>
</organism>
<proteinExistence type="predicted"/>